<accession>A0AA38PGP6</accession>
<gene>
    <name evidence="3" type="ORF">F5878DRAFT_412103</name>
</gene>
<protein>
    <recommendedName>
        <fullName evidence="5">Secreted protein</fullName>
    </recommendedName>
</protein>
<sequence length="302" mass="33891">MQPNCRLSKLIVMLLLLVTILGVCSASPLPEKHRRQHRKKPTAPPRTIERFVGRPTAFERFASNARNLLFGVPKEPELDFLLGYAWMKRKRSTTRITPKEFLDGYPESSDAIASSPPSNHCGAGPSNDVAGMMADTSASTLTIDIQLDALERLEALSKILRDLAQAKQSESEAKSIEYRYYFPSSNYVDKCDPGGAKQAQAWINKKQADALNIVYIPFVKKATEKTIKHHFRNVKRGVDMSTVTVIAELGDGLYALLIPNPGPVKFRVGLDFENKDLRAAKWQNLKGVRAQQKKQLMPDQYY</sequence>
<dbReference type="AlphaFoldDB" id="A0AA38PGP6"/>
<evidence type="ECO:0000256" key="1">
    <source>
        <dbReference type="SAM" id="MobiDB-lite"/>
    </source>
</evidence>
<dbReference type="EMBL" id="MU806013">
    <property type="protein sequence ID" value="KAJ3842211.1"/>
    <property type="molecule type" value="Genomic_DNA"/>
</dbReference>
<feature type="region of interest" description="Disordered" evidence="1">
    <location>
        <begin position="108"/>
        <end position="128"/>
    </location>
</feature>
<evidence type="ECO:0000256" key="2">
    <source>
        <dbReference type="SAM" id="SignalP"/>
    </source>
</evidence>
<name>A0AA38PGP6_9AGAR</name>
<evidence type="ECO:0000313" key="4">
    <source>
        <dbReference type="Proteomes" id="UP001163846"/>
    </source>
</evidence>
<comment type="caution">
    <text evidence="3">The sequence shown here is derived from an EMBL/GenBank/DDBJ whole genome shotgun (WGS) entry which is preliminary data.</text>
</comment>
<keyword evidence="4" id="KW-1185">Reference proteome</keyword>
<dbReference type="Proteomes" id="UP001163846">
    <property type="component" value="Unassembled WGS sequence"/>
</dbReference>
<feature type="signal peptide" evidence="2">
    <location>
        <begin position="1"/>
        <end position="26"/>
    </location>
</feature>
<organism evidence="3 4">
    <name type="scientific">Lentinula raphanica</name>
    <dbReference type="NCBI Taxonomy" id="153919"/>
    <lineage>
        <taxon>Eukaryota</taxon>
        <taxon>Fungi</taxon>
        <taxon>Dikarya</taxon>
        <taxon>Basidiomycota</taxon>
        <taxon>Agaricomycotina</taxon>
        <taxon>Agaricomycetes</taxon>
        <taxon>Agaricomycetidae</taxon>
        <taxon>Agaricales</taxon>
        <taxon>Marasmiineae</taxon>
        <taxon>Omphalotaceae</taxon>
        <taxon>Lentinula</taxon>
    </lineage>
</organism>
<feature type="chain" id="PRO_5041286411" description="Secreted protein" evidence="2">
    <location>
        <begin position="27"/>
        <end position="302"/>
    </location>
</feature>
<proteinExistence type="predicted"/>
<keyword evidence="2" id="KW-0732">Signal</keyword>
<reference evidence="3" key="1">
    <citation type="submission" date="2022-08" db="EMBL/GenBank/DDBJ databases">
        <authorList>
            <consortium name="DOE Joint Genome Institute"/>
            <person name="Min B."/>
            <person name="Riley R."/>
            <person name="Sierra-Patev S."/>
            <person name="Naranjo-Ortiz M."/>
            <person name="Looney B."/>
            <person name="Konkel Z."/>
            <person name="Slot J.C."/>
            <person name="Sakamoto Y."/>
            <person name="Steenwyk J.L."/>
            <person name="Rokas A."/>
            <person name="Carro J."/>
            <person name="Camarero S."/>
            <person name="Ferreira P."/>
            <person name="Molpeceres G."/>
            <person name="Ruiz-Duenas F.J."/>
            <person name="Serrano A."/>
            <person name="Henrissat B."/>
            <person name="Drula E."/>
            <person name="Hughes K.W."/>
            <person name="Mata J.L."/>
            <person name="Ishikawa N.K."/>
            <person name="Vargas-Isla R."/>
            <person name="Ushijima S."/>
            <person name="Smith C.A."/>
            <person name="Ahrendt S."/>
            <person name="Andreopoulos W."/>
            <person name="He G."/>
            <person name="Labutti K."/>
            <person name="Lipzen A."/>
            <person name="Ng V."/>
            <person name="Sandor L."/>
            <person name="Barry K."/>
            <person name="Martinez A.T."/>
            <person name="Xiao Y."/>
            <person name="Gibbons J.G."/>
            <person name="Terashima K."/>
            <person name="Hibbett D.S."/>
            <person name="Grigoriev I.V."/>
        </authorList>
    </citation>
    <scope>NUCLEOTIDE SEQUENCE</scope>
    <source>
        <strain evidence="3">TFB9207</strain>
    </source>
</reference>
<evidence type="ECO:0008006" key="5">
    <source>
        <dbReference type="Google" id="ProtNLM"/>
    </source>
</evidence>
<evidence type="ECO:0000313" key="3">
    <source>
        <dbReference type="EMBL" id="KAJ3842211.1"/>
    </source>
</evidence>